<comment type="similarity">
    <text evidence="5">Belongs to the mandelate racemase/muconate lactonizing enzyme family. GaD subfamily.</text>
</comment>
<dbReference type="SFLD" id="SFLDG00179">
    <property type="entry name" value="mandelate_racemase"/>
    <property type="match status" value="1"/>
</dbReference>
<dbReference type="InterPro" id="IPR036849">
    <property type="entry name" value="Enolase-like_C_sf"/>
</dbReference>
<dbReference type="InterPro" id="IPR013341">
    <property type="entry name" value="Mandelate_racemase_N_dom"/>
</dbReference>
<proteinExistence type="inferred from homology"/>
<dbReference type="EC" id="4.2.1.39" evidence="6"/>
<dbReference type="Gene3D" id="3.30.390.10">
    <property type="entry name" value="Enolase-like, N-terminal domain"/>
    <property type="match status" value="1"/>
</dbReference>
<keyword evidence="11" id="KW-1185">Reference proteome</keyword>
<gene>
    <name evidence="9" type="ORF">GCM10007112_17110</name>
    <name evidence="8" type="ORF">Vsou_02030</name>
</gene>
<reference evidence="8" key="4">
    <citation type="journal article" date="2023" name="Microbiol. Resour. Announc.">
        <title>Complete Genome Sequence of Vulcanisaeta souniana Strain IC-059, a Hyperthermophilic Archaeon Isolated from Hot Spring Water in Japan.</title>
        <authorList>
            <person name="Kato S."/>
            <person name="Itoh T."/>
            <person name="Wu L."/>
            <person name="Ma J."/>
            <person name="Ohkuma M."/>
        </authorList>
    </citation>
    <scope>NUCLEOTIDE SEQUENCE</scope>
    <source>
        <strain evidence="8">JCM 11219</strain>
    </source>
</reference>
<evidence type="ECO:0000256" key="4">
    <source>
        <dbReference type="ARBA" id="ARBA00050848"/>
    </source>
</evidence>
<evidence type="ECO:0000313" key="10">
    <source>
        <dbReference type="Proteomes" id="UP000657075"/>
    </source>
</evidence>
<reference evidence="9" key="2">
    <citation type="submission" date="2020-09" db="EMBL/GenBank/DDBJ databases">
        <authorList>
            <person name="Sun Q."/>
            <person name="Ohkuma M."/>
        </authorList>
    </citation>
    <scope>NUCLEOTIDE SEQUENCE</scope>
    <source>
        <strain evidence="9">JCM 11219</strain>
    </source>
</reference>
<evidence type="ECO:0000256" key="5">
    <source>
        <dbReference type="ARBA" id="ARBA00061582"/>
    </source>
</evidence>
<dbReference type="Proteomes" id="UP001060771">
    <property type="component" value="Chromosome"/>
</dbReference>
<dbReference type="Proteomes" id="UP000657075">
    <property type="component" value="Unassembled WGS sequence"/>
</dbReference>
<feature type="domain" description="Mandelate racemase/muconate lactonizing enzyme C-terminal" evidence="7">
    <location>
        <begin position="141"/>
        <end position="247"/>
    </location>
</feature>
<dbReference type="InterPro" id="IPR029017">
    <property type="entry name" value="Enolase-like_N"/>
</dbReference>
<evidence type="ECO:0000313" key="8">
    <source>
        <dbReference type="EMBL" id="BDR91110.1"/>
    </source>
</evidence>
<protein>
    <recommendedName>
        <fullName evidence="6">gluconate dehydratase</fullName>
        <ecNumber evidence="6">4.2.1.39</ecNumber>
    </recommendedName>
</protein>
<reference evidence="11" key="3">
    <citation type="submission" date="2022-09" db="EMBL/GenBank/DDBJ databases">
        <title>Complete genome sequence of Vulcanisaeta souniana.</title>
        <authorList>
            <person name="Kato S."/>
            <person name="Itoh T."/>
            <person name="Ohkuma M."/>
        </authorList>
    </citation>
    <scope>NUCLEOTIDE SEQUENCE [LARGE SCALE GENOMIC DNA]</scope>
    <source>
        <strain evidence="11">JCM 11219</strain>
    </source>
</reference>
<evidence type="ECO:0000259" key="7">
    <source>
        <dbReference type="SMART" id="SM00922"/>
    </source>
</evidence>
<dbReference type="GO" id="GO:0046872">
    <property type="term" value="F:metal ion binding"/>
    <property type="evidence" value="ECO:0007669"/>
    <property type="project" value="UniProtKB-KW"/>
</dbReference>
<dbReference type="GeneID" id="76205756"/>
<dbReference type="Gene3D" id="3.20.20.120">
    <property type="entry name" value="Enolase-like C-terminal domain"/>
    <property type="match status" value="1"/>
</dbReference>
<dbReference type="Pfam" id="PF13378">
    <property type="entry name" value="MR_MLE_C"/>
    <property type="match status" value="1"/>
</dbReference>
<evidence type="ECO:0000256" key="1">
    <source>
        <dbReference type="ARBA" id="ARBA00022723"/>
    </source>
</evidence>
<evidence type="ECO:0000256" key="6">
    <source>
        <dbReference type="ARBA" id="ARBA00066770"/>
    </source>
</evidence>
<dbReference type="SFLD" id="SFLDS00001">
    <property type="entry name" value="Enolase"/>
    <property type="match status" value="1"/>
</dbReference>
<keyword evidence="2" id="KW-0460">Magnesium</keyword>
<dbReference type="PANTHER" id="PTHR48080">
    <property type="entry name" value="D-GALACTONATE DEHYDRATASE-RELATED"/>
    <property type="match status" value="1"/>
</dbReference>
<dbReference type="InterPro" id="IPR013342">
    <property type="entry name" value="Mandelate_racemase_C"/>
</dbReference>
<evidence type="ECO:0000256" key="2">
    <source>
        <dbReference type="ARBA" id="ARBA00022842"/>
    </source>
</evidence>
<name>A0A830EFR0_9CREN</name>
<dbReference type="InterPro" id="IPR029065">
    <property type="entry name" value="Enolase_C-like"/>
</dbReference>
<dbReference type="RefSeq" id="WP_188603570.1">
    <property type="nucleotide sequence ID" value="NZ_AP026830.1"/>
</dbReference>
<dbReference type="EMBL" id="AP026830">
    <property type="protein sequence ID" value="BDR91110.1"/>
    <property type="molecule type" value="Genomic_DNA"/>
</dbReference>
<keyword evidence="1" id="KW-0479">Metal-binding</keyword>
<organism evidence="9 10">
    <name type="scientific">Vulcanisaeta souniana JCM 11219</name>
    <dbReference type="NCBI Taxonomy" id="1293586"/>
    <lineage>
        <taxon>Archaea</taxon>
        <taxon>Thermoproteota</taxon>
        <taxon>Thermoprotei</taxon>
        <taxon>Thermoproteales</taxon>
        <taxon>Thermoproteaceae</taxon>
        <taxon>Vulcanisaeta</taxon>
    </lineage>
</organism>
<evidence type="ECO:0000313" key="9">
    <source>
        <dbReference type="EMBL" id="GGI80866.1"/>
    </source>
</evidence>
<dbReference type="AlphaFoldDB" id="A0A830EFR0"/>
<dbReference type="SUPFAM" id="SSF54826">
    <property type="entry name" value="Enolase N-terminal domain-like"/>
    <property type="match status" value="1"/>
</dbReference>
<evidence type="ECO:0000313" key="11">
    <source>
        <dbReference type="Proteomes" id="UP001060771"/>
    </source>
</evidence>
<dbReference type="SUPFAM" id="SSF51604">
    <property type="entry name" value="Enolase C-terminal domain-like"/>
    <property type="match status" value="1"/>
</dbReference>
<dbReference type="SMART" id="SM00922">
    <property type="entry name" value="MR_MLE"/>
    <property type="match status" value="1"/>
</dbReference>
<dbReference type="CDD" id="cd03316">
    <property type="entry name" value="MR_like"/>
    <property type="match status" value="1"/>
</dbReference>
<dbReference type="EMBL" id="BMNM01000007">
    <property type="protein sequence ID" value="GGI80866.1"/>
    <property type="molecule type" value="Genomic_DNA"/>
</dbReference>
<dbReference type="OrthoDB" id="42605at2157"/>
<keyword evidence="3" id="KW-0456">Lyase</keyword>
<evidence type="ECO:0000256" key="3">
    <source>
        <dbReference type="ARBA" id="ARBA00023239"/>
    </source>
</evidence>
<dbReference type="Pfam" id="PF02746">
    <property type="entry name" value="MR_MLE_N"/>
    <property type="match status" value="1"/>
</dbReference>
<dbReference type="GO" id="GO:0047929">
    <property type="term" value="F:gluconate dehydratase activity"/>
    <property type="evidence" value="ECO:0007669"/>
    <property type="project" value="UniProtKB-EC"/>
</dbReference>
<dbReference type="InterPro" id="IPR034593">
    <property type="entry name" value="DgoD-like"/>
</dbReference>
<sequence>MVTIKDIEIYSVSDLATARASPWASVSIIVRVVTGDGQVGYGEAVPTLRVNQVVRAIEEVRRFMIGKDPFRIEYLFREWYKHEFYISRSFEAVTAYSAVDIALHDLLGKYLSAPIYQFMGGLVNEKIKAYANGWYNDCVTPDDFARKAKEVVSMGFRAMKFDPFGPYFDQMDEEGLEEAVERVRAVKEAVGKYVDILIETHGRFNVNTAIKMVKAMEQFNPLFIEEPVHPDLNFEGLAKIKAVAPGVRIAVGERIISVEEALQLLERGLVDVLQPDITNALGFTGMGRIRALTETYGIELAPHNAFGPVQHAATLQFDASTYNLLIQESFYEFWPQWKRDIINNAIKLEDGYYRVPNRPGLGVDVNEKALTEMRFEGMEPFHEEEPVWVIKGTWKRYKQS</sequence>
<dbReference type="FunFam" id="3.20.20.120:FF:000005">
    <property type="entry name" value="Putative L-rhamnonate dehydratase"/>
    <property type="match status" value="1"/>
</dbReference>
<accession>A0A830EFR0</accession>
<comment type="catalytic activity">
    <reaction evidence="4">
        <text>D-gluconate = 2-dehydro-3-deoxy-D-gluconate + H2O</text>
        <dbReference type="Rhea" id="RHEA:21612"/>
        <dbReference type="ChEBI" id="CHEBI:15377"/>
        <dbReference type="ChEBI" id="CHEBI:18391"/>
        <dbReference type="ChEBI" id="CHEBI:57990"/>
        <dbReference type="EC" id="4.2.1.39"/>
    </reaction>
</comment>
<dbReference type="PANTHER" id="PTHR48080:SF2">
    <property type="entry name" value="D-GALACTONATE DEHYDRATASE"/>
    <property type="match status" value="1"/>
</dbReference>
<reference evidence="9" key="1">
    <citation type="journal article" date="2014" name="Int. J. Syst. Evol. Microbiol.">
        <title>Complete genome sequence of Corynebacterium casei LMG S-19264T (=DSM 44701T), isolated from a smear-ripened cheese.</title>
        <authorList>
            <consortium name="US DOE Joint Genome Institute (JGI-PGF)"/>
            <person name="Walter F."/>
            <person name="Albersmeier A."/>
            <person name="Kalinowski J."/>
            <person name="Ruckert C."/>
        </authorList>
    </citation>
    <scope>NUCLEOTIDE SEQUENCE</scope>
    <source>
        <strain evidence="9">JCM 11219</strain>
    </source>
</reference>